<dbReference type="EMBL" id="QGQD01000115">
    <property type="protein sequence ID" value="TLC97601.1"/>
    <property type="molecule type" value="Genomic_DNA"/>
</dbReference>
<protein>
    <submittedName>
        <fullName evidence="2">FeS cluster assembly protein SufD</fullName>
    </submittedName>
</protein>
<evidence type="ECO:0000313" key="3">
    <source>
        <dbReference type="Proteomes" id="UP000306509"/>
    </source>
</evidence>
<gene>
    <name evidence="2" type="primary">sufD</name>
    <name evidence="2" type="ORF">DSM106044_05555</name>
</gene>
<dbReference type="STRING" id="180332.GCA_000797495_05705"/>
<dbReference type="InterPro" id="IPR055346">
    <property type="entry name" value="Fe-S_cluster_assembly_SufBD"/>
</dbReference>
<dbReference type="PANTHER" id="PTHR43575:SF1">
    <property type="entry name" value="PROTEIN ABCI7, CHLOROPLASTIC"/>
    <property type="match status" value="1"/>
</dbReference>
<dbReference type="InterPro" id="IPR000825">
    <property type="entry name" value="SUF_FeS_clus_asmbl_SufBD_core"/>
</dbReference>
<dbReference type="SUPFAM" id="SSF101960">
    <property type="entry name" value="Stabilizer of iron transporter SufD"/>
    <property type="match status" value="1"/>
</dbReference>
<dbReference type="Proteomes" id="UP000306509">
    <property type="component" value="Unassembled WGS sequence"/>
</dbReference>
<organism evidence="2 3">
    <name type="scientific">Robinsoniella peoriensis</name>
    <dbReference type="NCBI Taxonomy" id="180332"/>
    <lineage>
        <taxon>Bacteria</taxon>
        <taxon>Bacillati</taxon>
        <taxon>Bacillota</taxon>
        <taxon>Clostridia</taxon>
        <taxon>Lachnospirales</taxon>
        <taxon>Lachnospiraceae</taxon>
        <taxon>Robinsoniella</taxon>
    </lineage>
</organism>
<proteinExistence type="predicted"/>
<sequence>MQIVCNKKVNRLPVPTWNWLKINDSQMDFNIDAVREKMECSFEIPTGIRVMETEELQRFMPAMEGIETGMGEETGEFLQEMQTEITGYLAEKECRVAEPLFLHYTSQDHGAAFEDQLIYAREGSEMTIIMDYHSRSDSEALFGIRTRIYAEKNAVVRIIKLQLLGRDVIHFDDMGAVCEEQARVEVVQLEIGGNRGWSGCHTRLKGYKSSFESGTGYLCRAQQKLDMNYVAVHEGKKTDSRMEVKGALLDQAEKVFRGTIDFRSGAKGSAGEEQEETLLFGRDVVNKTIPLILCQEEEVDGNHGATIGKIDESLLFYMQTRGITEDEAKEMIIRAGIDAICRRIPDEASVKKVQSYIEEVFQYES</sequence>
<dbReference type="GO" id="GO:0016226">
    <property type="term" value="P:iron-sulfur cluster assembly"/>
    <property type="evidence" value="ECO:0007669"/>
    <property type="project" value="InterPro"/>
</dbReference>
<comment type="caution">
    <text evidence="2">The sequence shown here is derived from an EMBL/GenBank/DDBJ whole genome shotgun (WGS) entry which is preliminary data.</text>
</comment>
<feature type="domain" description="SUF system FeS cluster assembly SufBD core" evidence="1">
    <location>
        <begin position="106"/>
        <end position="335"/>
    </location>
</feature>
<dbReference type="RefSeq" id="WP_138004184.1">
    <property type="nucleotide sequence ID" value="NZ_QGQD01000115.1"/>
</dbReference>
<name>A0A4U8PYZ0_9FIRM</name>
<dbReference type="InterPro" id="IPR037284">
    <property type="entry name" value="SUF_FeS_clus_asmbl_SufBD_sf"/>
</dbReference>
<evidence type="ECO:0000313" key="2">
    <source>
        <dbReference type="EMBL" id="TLC97601.1"/>
    </source>
</evidence>
<accession>A0A4U8PYZ0</accession>
<dbReference type="Pfam" id="PF01458">
    <property type="entry name" value="SUFBD_core"/>
    <property type="match status" value="1"/>
</dbReference>
<dbReference type="PANTHER" id="PTHR43575">
    <property type="entry name" value="PROTEIN ABCI7, CHLOROPLASTIC"/>
    <property type="match status" value="1"/>
</dbReference>
<reference evidence="2 3" key="1">
    <citation type="journal article" date="2019" name="Anaerobe">
        <title>Detection of Robinsoniella peoriensis in multiple bone samples of a trauma patient.</title>
        <authorList>
            <person name="Schrottner P."/>
            <person name="Hartwich K."/>
            <person name="Bunk B."/>
            <person name="Schober I."/>
            <person name="Helbig S."/>
            <person name="Rudolph W.W."/>
            <person name="Gunzer F."/>
        </authorList>
    </citation>
    <scope>NUCLEOTIDE SEQUENCE [LARGE SCALE GENOMIC DNA]</scope>
    <source>
        <strain evidence="2 3">DSM 106044</strain>
    </source>
</reference>
<keyword evidence="3" id="KW-1185">Reference proteome</keyword>
<dbReference type="AlphaFoldDB" id="A0A4U8PYZ0"/>
<evidence type="ECO:0000259" key="1">
    <source>
        <dbReference type="Pfam" id="PF01458"/>
    </source>
</evidence>